<dbReference type="SUPFAM" id="SSF52540">
    <property type="entry name" value="P-loop containing nucleoside triphosphate hydrolases"/>
    <property type="match status" value="1"/>
</dbReference>
<name>A0ABT1RRQ9_9FIRM</name>
<sequence>MNCIELKDISKSFGATQALRGVSLRFEENKIYGLLGRNGAGKSTLLNIIANRLFADTGQVSVNDLPAVENDKAQQMIYLMSEQTLYPEKMKIREVFKWTKNFYPDFDAAYAQNLAAQFGLDTKKRVNSLSTGYSSIFKIIIALSVNTPYVLLDEPVLGLDANHRDMFYRLLIEKYGNRPSTFIISTHLIEEVSGVIEDIVIIKNGEIIRNESCESLLSKGYTVSGKASQVDAFIEGKEVIGVDSLGGLKTAHIMGVPDRREIPEDLEVTKLDLQKLFIQLTNS</sequence>
<dbReference type="InterPro" id="IPR003593">
    <property type="entry name" value="AAA+_ATPase"/>
</dbReference>
<dbReference type="PROSITE" id="PS50893">
    <property type="entry name" value="ABC_TRANSPORTER_2"/>
    <property type="match status" value="1"/>
</dbReference>
<evidence type="ECO:0000313" key="5">
    <source>
        <dbReference type="Proteomes" id="UP001524502"/>
    </source>
</evidence>
<organism evidence="4 5">
    <name type="scientific">Anaerovorax odorimutans</name>
    <dbReference type="NCBI Taxonomy" id="109327"/>
    <lineage>
        <taxon>Bacteria</taxon>
        <taxon>Bacillati</taxon>
        <taxon>Bacillota</taxon>
        <taxon>Clostridia</taxon>
        <taxon>Peptostreptococcales</taxon>
        <taxon>Anaerovoracaceae</taxon>
        <taxon>Anaerovorax</taxon>
    </lineage>
</organism>
<dbReference type="PANTHER" id="PTHR43158">
    <property type="entry name" value="SKFA PEPTIDE EXPORT ATP-BINDING PROTEIN SKFE"/>
    <property type="match status" value="1"/>
</dbReference>
<evidence type="ECO:0000259" key="3">
    <source>
        <dbReference type="PROSITE" id="PS50893"/>
    </source>
</evidence>
<dbReference type="RefSeq" id="WP_256132758.1">
    <property type="nucleotide sequence ID" value="NZ_JANFXK010000014.1"/>
</dbReference>
<dbReference type="Pfam" id="PF00005">
    <property type="entry name" value="ABC_tran"/>
    <property type="match status" value="1"/>
</dbReference>
<comment type="caution">
    <text evidence="4">The sequence shown here is derived from an EMBL/GenBank/DDBJ whole genome shotgun (WGS) entry which is preliminary data.</text>
</comment>
<dbReference type="EMBL" id="JANFXK010000014">
    <property type="protein sequence ID" value="MCQ4637571.1"/>
    <property type="molecule type" value="Genomic_DNA"/>
</dbReference>
<keyword evidence="1" id="KW-0547">Nucleotide-binding</keyword>
<dbReference type="Gene3D" id="3.40.50.300">
    <property type="entry name" value="P-loop containing nucleotide triphosphate hydrolases"/>
    <property type="match status" value="1"/>
</dbReference>
<dbReference type="Proteomes" id="UP001524502">
    <property type="component" value="Unassembled WGS sequence"/>
</dbReference>
<dbReference type="InterPro" id="IPR027417">
    <property type="entry name" value="P-loop_NTPase"/>
</dbReference>
<evidence type="ECO:0000256" key="2">
    <source>
        <dbReference type="ARBA" id="ARBA00022840"/>
    </source>
</evidence>
<reference evidence="4 5" key="1">
    <citation type="submission" date="2022-06" db="EMBL/GenBank/DDBJ databases">
        <title>Isolation of gut microbiota from human fecal samples.</title>
        <authorList>
            <person name="Pamer E.G."/>
            <person name="Barat B."/>
            <person name="Waligurski E."/>
            <person name="Medina S."/>
            <person name="Paddock L."/>
            <person name="Mostad J."/>
        </authorList>
    </citation>
    <scope>NUCLEOTIDE SEQUENCE [LARGE SCALE GENOMIC DNA]</scope>
    <source>
        <strain evidence="4 5">SL.3.17</strain>
    </source>
</reference>
<dbReference type="InterPro" id="IPR003439">
    <property type="entry name" value="ABC_transporter-like_ATP-bd"/>
</dbReference>
<evidence type="ECO:0000313" key="4">
    <source>
        <dbReference type="EMBL" id="MCQ4637571.1"/>
    </source>
</evidence>
<dbReference type="GO" id="GO:0005524">
    <property type="term" value="F:ATP binding"/>
    <property type="evidence" value="ECO:0007669"/>
    <property type="project" value="UniProtKB-KW"/>
</dbReference>
<protein>
    <submittedName>
        <fullName evidence="4">ABC transporter ATP-binding protein</fullName>
    </submittedName>
</protein>
<proteinExistence type="predicted"/>
<feature type="domain" description="ABC transporter" evidence="3">
    <location>
        <begin position="4"/>
        <end position="229"/>
    </location>
</feature>
<keyword evidence="2 4" id="KW-0067">ATP-binding</keyword>
<evidence type="ECO:0000256" key="1">
    <source>
        <dbReference type="ARBA" id="ARBA00022741"/>
    </source>
</evidence>
<accession>A0ABT1RRQ9</accession>
<dbReference type="PANTHER" id="PTHR43158:SF5">
    <property type="entry name" value="ABC TRANSPORTER, ATP-BINDING PROTEIN"/>
    <property type="match status" value="1"/>
</dbReference>
<dbReference type="SMART" id="SM00382">
    <property type="entry name" value="AAA"/>
    <property type="match status" value="1"/>
</dbReference>
<keyword evidence="5" id="KW-1185">Reference proteome</keyword>
<dbReference type="CDD" id="cd03230">
    <property type="entry name" value="ABC_DR_subfamily_A"/>
    <property type="match status" value="1"/>
</dbReference>
<gene>
    <name evidence="4" type="ORF">NE619_12625</name>
</gene>